<keyword evidence="2" id="KW-1185">Reference proteome</keyword>
<dbReference type="EMBL" id="JBDJNQ010000001">
    <property type="protein sequence ID" value="MEN5376482.1"/>
    <property type="molecule type" value="Genomic_DNA"/>
</dbReference>
<proteinExistence type="predicted"/>
<dbReference type="RefSeq" id="WP_346580709.1">
    <property type="nucleotide sequence ID" value="NZ_JBDJLH010000001.1"/>
</dbReference>
<accession>A0ABV0BPP4</accession>
<organism evidence="1 2">
    <name type="scientific">Sphingobacterium kitahiroshimense</name>
    <dbReference type="NCBI Taxonomy" id="470446"/>
    <lineage>
        <taxon>Bacteria</taxon>
        <taxon>Pseudomonadati</taxon>
        <taxon>Bacteroidota</taxon>
        <taxon>Sphingobacteriia</taxon>
        <taxon>Sphingobacteriales</taxon>
        <taxon>Sphingobacteriaceae</taxon>
        <taxon>Sphingobacterium</taxon>
    </lineage>
</organism>
<name>A0ABV0BPP4_9SPHI</name>
<dbReference type="PROSITE" id="PS51257">
    <property type="entry name" value="PROKAR_LIPOPROTEIN"/>
    <property type="match status" value="1"/>
</dbReference>
<dbReference type="Proteomes" id="UP001409291">
    <property type="component" value="Unassembled WGS sequence"/>
</dbReference>
<gene>
    <name evidence="1" type="ORF">ABE541_04325</name>
</gene>
<sequence length="318" mass="35095">MFLATKSKIITTALFIGFMTSCSVNKNTAFMLTLKNSYCIPPTYFLKAEQTLPNYAIDSLAIHDELNSVFSRQNILMLYALGLTKEIKELQKLKGNTSVSAEIRKLTINNKVNRTLLLALSDINAAAAELDCEAERVDQVAGYIDNINASRNNKLVVGSIALGAAASIAGALITNNNVNNAVGITGGVLGGGLGFFTLNPKGKKVEFFHPHNLLRNVWTENDSDQSFSPFIWYMLSEKEFSNDGNSSLLHNLKRRWIDYQFDSNENQGNQSVIFSDGGIYFADDLHSRAAMINQLQAVIRSINQSINNLILEANKTLE</sequence>
<evidence type="ECO:0000313" key="2">
    <source>
        <dbReference type="Proteomes" id="UP001409291"/>
    </source>
</evidence>
<reference evidence="1 2" key="1">
    <citation type="submission" date="2024-04" db="EMBL/GenBank/DDBJ databases">
        <title>WGS of bacteria from Torrens River.</title>
        <authorList>
            <person name="Wyrsch E.R."/>
            <person name="Drigo B."/>
        </authorList>
    </citation>
    <scope>NUCLEOTIDE SEQUENCE [LARGE SCALE GENOMIC DNA]</scope>
    <source>
        <strain evidence="1 2">TWI391</strain>
    </source>
</reference>
<evidence type="ECO:0000313" key="1">
    <source>
        <dbReference type="EMBL" id="MEN5376482.1"/>
    </source>
</evidence>
<protein>
    <submittedName>
        <fullName evidence="1">Uncharacterized protein</fullName>
    </submittedName>
</protein>
<comment type="caution">
    <text evidence="1">The sequence shown here is derived from an EMBL/GenBank/DDBJ whole genome shotgun (WGS) entry which is preliminary data.</text>
</comment>